<evidence type="ECO:0000313" key="2">
    <source>
        <dbReference type="Proteomes" id="UP000005431"/>
    </source>
</evidence>
<name>G9FH74_9CAUD</name>
<accession>G9FH74</accession>
<dbReference type="RefSeq" id="YP_005087219.1">
    <property type="nucleotide sequence ID" value="NC_016654.1"/>
</dbReference>
<dbReference type="GeneID" id="11541425"/>
<reference evidence="1 2" key="1">
    <citation type="submission" date="2011-06" db="EMBL/GenBank/DDBJ databases">
        <title>Two lysogenic phages can make up a single lytic phage.</title>
        <authorList>
            <person name="Petrovski S."/>
        </authorList>
    </citation>
    <scope>NUCLEOTIDE SEQUENCE [LARGE SCALE GENOMIC DNA]</scope>
</reference>
<keyword evidence="2" id="KW-1185">Reference proteome</keyword>
<dbReference type="OrthoDB" id="18637at10239"/>
<dbReference type="Proteomes" id="UP000005431">
    <property type="component" value="Segment"/>
</dbReference>
<evidence type="ECO:0000313" key="1">
    <source>
        <dbReference type="EMBL" id="AEV51963.1"/>
    </source>
</evidence>
<dbReference type="KEGG" id="vg:11541425"/>
<proteinExistence type="predicted"/>
<organism evidence="1 2">
    <name type="scientific">Rhodococcus phage REQ3</name>
    <dbReference type="NCBI Taxonomy" id="1109714"/>
    <lineage>
        <taxon>Viruses</taxon>
        <taxon>Duplodnaviria</taxon>
        <taxon>Heunggongvirae</taxon>
        <taxon>Uroviricota</taxon>
        <taxon>Caudoviricetes</taxon>
        <taxon>Caudoviricetes incertae sedis</taxon>
        <taxon>Wodongavirus</taxon>
        <taxon>Wodongavirus REQ3</taxon>
    </lineage>
</organism>
<protein>
    <submittedName>
        <fullName evidence="1">Uncharacterized protein</fullName>
    </submittedName>
</protein>
<dbReference type="EMBL" id="JN116824">
    <property type="protein sequence ID" value="AEV51963.1"/>
    <property type="molecule type" value="Genomic_DNA"/>
</dbReference>
<sequence>MNQRDELASLTETLHAHRELWNIRGCFAGCSCGWDGFQKHHRRHQADAILAAGYSRPRVVETIEELAALPEGSVVMWDDYGNQAVAILGDEDYIEHTSNDYWNSRMDCIGLPATVIHQPEDKP</sequence>